<keyword evidence="11 17" id="KW-1133">Transmembrane helix</keyword>
<evidence type="ECO:0000256" key="14">
    <source>
        <dbReference type="ARBA" id="ARBA00030753"/>
    </source>
</evidence>
<evidence type="ECO:0000256" key="17">
    <source>
        <dbReference type="SAM" id="Phobius"/>
    </source>
</evidence>
<evidence type="ECO:0000256" key="1">
    <source>
        <dbReference type="ARBA" id="ARBA00003195"/>
    </source>
</evidence>
<evidence type="ECO:0000313" key="18">
    <source>
        <dbReference type="EMBL" id="ALS05009.1"/>
    </source>
</evidence>
<evidence type="ECO:0000256" key="13">
    <source>
        <dbReference type="ARBA" id="ARBA00023136"/>
    </source>
</evidence>
<keyword evidence="10" id="KW-0249">Electron transport</keyword>
<dbReference type="EMBL" id="KT755175">
    <property type="protein sequence ID" value="ALS05009.1"/>
    <property type="molecule type" value="mRNA"/>
</dbReference>
<dbReference type="PANTHER" id="PTHR13327">
    <property type="entry name" value="NADH-UBIQUINONE OXIDOREDUCTASE ESSS SUBUNIT, MITOCHONDRIAL PRECURSOR"/>
    <property type="match status" value="1"/>
</dbReference>
<dbReference type="AlphaFoldDB" id="A0A0U2T6D4"/>
<protein>
    <recommendedName>
        <fullName evidence="4">NADH dehydrogenase [ubiquinone] 1 beta subcomplex subunit 11, mitochondrial</fullName>
    </recommendedName>
    <alternativeName>
        <fullName evidence="15">Complex I-ESSS</fullName>
    </alternativeName>
    <alternativeName>
        <fullName evidence="14">NADH-ubiquinone oxidoreductase ESSS subunit</fullName>
    </alternativeName>
</protein>
<feature type="transmembrane region" description="Helical" evidence="17">
    <location>
        <begin position="90"/>
        <end position="109"/>
    </location>
</feature>
<keyword evidence="7 17" id="KW-0812">Transmembrane</keyword>
<dbReference type="GO" id="GO:0005743">
    <property type="term" value="C:mitochondrial inner membrane"/>
    <property type="evidence" value="ECO:0007669"/>
    <property type="project" value="UniProtKB-SubCell"/>
</dbReference>
<keyword evidence="6" id="KW-0679">Respiratory chain</keyword>
<keyword evidence="12" id="KW-0496">Mitochondrion</keyword>
<evidence type="ECO:0000256" key="10">
    <source>
        <dbReference type="ARBA" id="ARBA00022982"/>
    </source>
</evidence>
<reference evidence="18" key="1">
    <citation type="journal article" date="2015" name="Sci. Rep.">
        <title>Spliced leader RNA trans-splicing discovered in copepods.</title>
        <authorList>
            <person name="Yang F."/>
            <person name="Xu D."/>
            <person name="Zhuang Y."/>
            <person name="Yi X."/>
            <person name="Huang Y."/>
            <person name="Chen H."/>
            <person name="Lin S."/>
            <person name="Campbell D.A."/>
            <person name="Sturm N.R."/>
            <person name="Liu G."/>
            <person name="Zhang H."/>
        </authorList>
    </citation>
    <scope>NUCLEOTIDE SEQUENCE</scope>
</reference>
<evidence type="ECO:0000256" key="15">
    <source>
        <dbReference type="ARBA" id="ARBA00031387"/>
    </source>
</evidence>
<evidence type="ECO:0000256" key="12">
    <source>
        <dbReference type="ARBA" id="ARBA00023128"/>
    </source>
</evidence>
<evidence type="ECO:0000256" key="16">
    <source>
        <dbReference type="ARBA" id="ARBA00046528"/>
    </source>
</evidence>
<accession>A0A0U2T6D4</accession>
<evidence type="ECO:0000256" key="6">
    <source>
        <dbReference type="ARBA" id="ARBA00022660"/>
    </source>
</evidence>
<comment type="similarity">
    <text evidence="3">Belongs to the complex I NDUFB11 subunit family.</text>
</comment>
<sequence length="166" mass="18653">MASLVRLTALRNAKKYFQAPLVLSRAMSGVPHEGGPPTTTLGGPFKVPVGTGHATQEEISNWVKKELESGWQSKGYDYNDEKLDNEWHRLWMFCLVSIPVIFVTFYCYLPNRTMRDWAIREAYLVLAEREAAGVEPISRDLVDPEKILAALPSDEEFKAAGVVINI</sequence>
<evidence type="ECO:0000256" key="11">
    <source>
        <dbReference type="ARBA" id="ARBA00022989"/>
    </source>
</evidence>
<evidence type="ECO:0000256" key="9">
    <source>
        <dbReference type="ARBA" id="ARBA00022946"/>
    </source>
</evidence>
<name>A0A0U2T6D4_CALSV</name>
<keyword evidence="13 17" id="KW-0472">Membrane</keyword>
<keyword evidence="9" id="KW-0809">Transit peptide</keyword>
<dbReference type="PANTHER" id="PTHR13327:SF0">
    <property type="entry name" value="NADH DEHYDROGENASE [UBIQUINONE] 1 BETA SUBCOMPLEX SUBUNIT 11, MITOCHONDRIAL"/>
    <property type="match status" value="1"/>
</dbReference>
<comment type="subunit">
    <text evidence="16">Complex I is composed of 45 different subunits. Interacts with BCAP31.</text>
</comment>
<proteinExistence type="evidence at transcript level"/>
<evidence type="ECO:0000256" key="3">
    <source>
        <dbReference type="ARBA" id="ARBA00008915"/>
    </source>
</evidence>
<comment type="subcellular location">
    <subcellularLocation>
        <location evidence="2">Mitochondrion inner membrane</location>
        <topology evidence="2">Single-pass membrane protein</topology>
    </subcellularLocation>
</comment>
<evidence type="ECO:0000256" key="5">
    <source>
        <dbReference type="ARBA" id="ARBA00022448"/>
    </source>
</evidence>
<organism evidence="18">
    <name type="scientific">Calanus sinicus</name>
    <name type="common">Copepod</name>
    <dbReference type="NCBI Taxonomy" id="114070"/>
    <lineage>
        <taxon>Eukaryota</taxon>
        <taxon>Metazoa</taxon>
        <taxon>Ecdysozoa</taxon>
        <taxon>Arthropoda</taxon>
        <taxon>Crustacea</taxon>
        <taxon>Multicrustacea</taxon>
        <taxon>Hexanauplia</taxon>
        <taxon>Copepoda</taxon>
        <taxon>Calanoida</taxon>
        <taxon>Calanidae</taxon>
        <taxon>Calanus</taxon>
    </lineage>
</organism>
<keyword evidence="8" id="KW-0999">Mitochondrion inner membrane</keyword>
<dbReference type="InterPro" id="IPR019329">
    <property type="entry name" value="NADH_UbQ_OxRdtase_ESSS_su"/>
</dbReference>
<evidence type="ECO:0000256" key="4">
    <source>
        <dbReference type="ARBA" id="ARBA00018632"/>
    </source>
</evidence>
<comment type="function">
    <text evidence="1">Accessory subunit of the mitochondrial membrane respiratory chain NADH dehydrogenase (Complex I), that is believed not to be involved in catalysis. Complex I functions in the transfer of electrons from NADH to the respiratory chain. The immediate electron acceptor for the enzyme is believed to be ubiquinone.</text>
</comment>
<evidence type="ECO:0000256" key="8">
    <source>
        <dbReference type="ARBA" id="ARBA00022792"/>
    </source>
</evidence>
<evidence type="ECO:0000256" key="7">
    <source>
        <dbReference type="ARBA" id="ARBA00022692"/>
    </source>
</evidence>
<evidence type="ECO:0000256" key="2">
    <source>
        <dbReference type="ARBA" id="ARBA00004434"/>
    </source>
</evidence>
<keyword evidence="5" id="KW-0813">Transport</keyword>
<dbReference type="Pfam" id="PF10183">
    <property type="entry name" value="ESSS"/>
    <property type="match status" value="1"/>
</dbReference>